<organism evidence="1">
    <name type="scientific">bioreactor metagenome</name>
    <dbReference type="NCBI Taxonomy" id="1076179"/>
    <lineage>
        <taxon>unclassified sequences</taxon>
        <taxon>metagenomes</taxon>
        <taxon>ecological metagenomes</taxon>
    </lineage>
</organism>
<proteinExistence type="predicted"/>
<sequence>MTLKKLKLKIQSDTNTKIKHIIKNDSILVDGIDGHLRLLDRKGVSMGQTLAIAYSFLGSMFDNSSHQLPFVVDSPAGSLDLEVRRAVSSILPSLFKQLIIFITSGERQGFVDYYYNSSETQFLTIYRDNSGAIKCLEGKDEFRNFQEKAV</sequence>
<evidence type="ECO:0000313" key="1">
    <source>
        <dbReference type="EMBL" id="MPN43607.1"/>
    </source>
</evidence>
<gene>
    <name evidence="1" type="ORF">SDC9_191167</name>
</gene>
<name>A0A645HX67_9ZZZZ</name>
<dbReference type="EMBL" id="VSSQ01102112">
    <property type="protein sequence ID" value="MPN43607.1"/>
    <property type="molecule type" value="Genomic_DNA"/>
</dbReference>
<protein>
    <submittedName>
        <fullName evidence="1">Uncharacterized protein</fullName>
    </submittedName>
</protein>
<comment type="caution">
    <text evidence="1">The sequence shown here is derived from an EMBL/GenBank/DDBJ whole genome shotgun (WGS) entry which is preliminary data.</text>
</comment>
<reference evidence="1" key="1">
    <citation type="submission" date="2019-08" db="EMBL/GenBank/DDBJ databases">
        <authorList>
            <person name="Kucharzyk K."/>
            <person name="Murdoch R.W."/>
            <person name="Higgins S."/>
            <person name="Loffler F."/>
        </authorList>
    </citation>
    <scope>NUCLEOTIDE SEQUENCE</scope>
</reference>
<dbReference type="AlphaFoldDB" id="A0A645HX67"/>
<accession>A0A645HX67</accession>